<dbReference type="Gene3D" id="2.60.40.2300">
    <property type="entry name" value="Neutral/alkaline non-lysosomal ceramidase, C-terminal domain"/>
    <property type="match status" value="1"/>
</dbReference>
<feature type="chain" id="PRO_5046329715" description="Neutral ceramidase" evidence="4">
    <location>
        <begin position="34"/>
        <end position="695"/>
    </location>
</feature>
<keyword evidence="4" id="KW-0732">Signal</keyword>
<dbReference type="Pfam" id="PF17048">
    <property type="entry name" value="Ceramidse_alk_C"/>
    <property type="match status" value="1"/>
</dbReference>
<proteinExistence type="inferred from homology"/>
<reference evidence="7" key="1">
    <citation type="submission" date="2022-06" db="EMBL/GenBank/DDBJ databases">
        <title>Alkalimarinus sp. nov., isolated from gut of a Alitta virens.</title>
        <authorList>
            <person name="Yang A.I."/>
            <person name="Shin N.-R."/>
        </authorList>
    </citation>
    <scope>NUCLEOTIDE SEQUENCE</scope>
    <source>
        <strain evidence="7">A2M4</strain>
    </source>
</reference>
<dbReference type="Pfam" id="PF04734">
    <property type="entry name" value="Ceramidase_alk"/>
    <property type="match status" value="1"/>
</dbReference>
<dbReference type="Proteomes" id="UP001163739">
    <property type="component" value="Chromosome"/>
</dbReference>
<evidence type="ECO:0000313" key="7">
    <source>
        <dbReference type="EMBL" id="UZE96831.1"/>
    </source>
</evidence>
<evidence type="ECO:0000259" key="6">
    <source>
        <dbReference type="Pfam" id="PF17048"/>
    </source>
</evidence>
<keyword evidence="2 3" id="KW-0378">Hydrolase</keyword>
<dbReference type="PANTHER" id="PTHR12670">
    <property type="entry name" value="CERAMIDASE"/>
    <property type="match status" value="1"/>
</dbReference>
<keyword evidence="8" id="KW-1185">Reference proteome</keyword>
<dbReference type="RefSeq" id="WP_265048316.1">
    <property type="nucleotide sequence ID" value="NZ_CP100390.1"/>
</dbReference>
<feature type="signal peptide" evidence="4">
    <location>
        <begin position="1"/>
        <end position="33"/>
    </location>
</feature>
<evidence type="ECO:0000259" key="5">
    <source>
        <dbReference type="Pfam" id="PF04734"/>
    </source>
</evidence>
<organism evidence="7 8">
    <name type="scientific">Alkalimarinus alittae</name>
    <dbReference type="NCBI Taxonomy" id="2961619"/>
    <lineage>
        <taxon>Bacteria</taxon>
        <taxon>Pseudomonadati</taxon>
        <taxon>Pseudomonadota</taxon>
        <taxon>Gammaproteobacteria</taxon>
        <taxon>Alteromonadales</taxon>
        <taxon>Alteromonadaceae</taxon>
        <taxon>Alkalimarinus</taxon>
    </lineage>
</organism>
<dbReference type="InterPro" id="IPR031331">
    <property type="entry name" value="NEUT/ALK_ceramidase_C"/>
</dbReference>
<evidence type="ECO:0000256" key="4">
    <source>
        <dbReference type="SAM" id="SignalP"/>
    </source>
</evidence>
<dbReference type="InterPro" id="IPR006823">
    <property type="entry name" value="Ceramidase_alk"/>
</dbReference>
<evidence type="ECO:0000256" key="3">
    <source>
        <dbReference type="RuleBase" id="RU366019"/>
    </source>
</evidence>
<name>A0ABY6N3Y2_9ALTE</name>
<gene>
    <name evidence="7" type="ORF">NKI27_03510</name>
</gene>
<comment type="catalytic activity">
    <reaction evidence="3">
        <text>an N-acylsphing-4-enine + H2O = sphing-4-enine + a fatty acid</text>
        <dbReference type="Rhea" id="RHEA:20856"/>
        <dbReference type="ChEBI" id="CHEBI:15377"/>
        <dbReference type="ChEBI" id="CHEBI:28868"/>
        <dbReference type="ChEBI" id="CHEBI:52639"/>
        <dbReference type="ChEBI" id="CHEBI:57756"/>
        <dbReference type="EC" id="3.5.1.23"/>
    </reaction>
</comment>
<comment type="similarity">
    <text evidence="1 3">Belongs to the neutral ceramidase family.</text>
</comment>
<evidence type="ECO:0000256" key="1">
    <source>
        <dbReference type="ARBA" id="ARBA00009835"/>
    </source>
</evidence>
<keyword evidence="3" id="KW-0443">Lipid metabolism</keyword>
<dbReference type="InterPro" id="IPR031329">
    <property type="entry name" value="NEUT/ALK_ceramidase_N"/>
</dbReference>
<dbReference type="PANTHER" id="PTHR12670:SF1">
    <property type="entry name" value="NEUTRAL CERAMIDASE"/>
    <property type="match status" value="1"/>
</dbReference>
<evidence type="ECO:0000256" key="2">
    <source>
        <dbReference type="ARBA" id="ARBA00022801"/>
    </source>
</evidence>
<dbReference type="InterPro" id="IPR038445">
    <property type="entry name" value="NCDase_C_sf"/>
</dbReference>
<dbReference type="EC" id="3.5.1.23" evidence="3"/>
<keyword evidence="3" id="KW-0746">Sphingolipid metabolism</keyword>
<feature type="domain" description="Neutral/alkaline non-lysosomal ceramidase N-terminal" evidence="5">
    <location>
        <begin position="40"/>
        <end position="520"/>
    </location>
</feature>
<evidence type="ECO:0000313" key="8">
    <source>
        <dbReference type="Proteomes" id="UP001163739"/>
    </source>
</evidence>
<accession>A0ABY6N3Y2</accession>
<protein>
    <recommendedName>
        <fullName evidence="3">Neutral ceramidase</fullName>
        <ecNumber evidence="3">3.5.1.23</ecNumber>
    </recommendedName>
</protein>
<sequence>MLFRIKIKLRQNLYVTAKKALLVLLLCSPTLNAWSVENNYLVGRGIHDVTGPAAEVGLMGYANPDQKSAGIHFRQWSRAYVIAEPNTDKRVVFVSVDAGALFQSVFQGVIQKLTDKYGDTYNERNVILSATHTHAAVGGQSHYALYDITIMGFIQQAYDAQVDGIVASIEKAHNDLQPGRILINRGDLNNASYNRSIEAYNNNPNAERSQYDGSIQKPMTVLKILQGNASEVGMISWFATHPNAMGGDINLLSGDNKGHASYLFEKEHKHSTYQGNNNFVAAFAISNAGDMSPNVNPDAEGRGPTSNRFENVRIIGERQYDKALELYDNATEQLTGSIEFNHRYVDMSATTISGDFTDGSQKTTCVAALGESFAAGTEDGRGPDLFSEGSTQANPFYQFIGSMIVAPSQEDLECHAPKAVLIAQGKTSPYPWTPEVLPLSLHKIGQLGILAVPAEFTIMSGRRLMNTVESVLSEQLDYTVVAGLSNAYSGYVATKEEYDLQHYEGGSTHFGPWTLAAYQQSFYQLAADMLPPGQSPAPNLQPVPFPTIEPIPRDLTGETINFQTGVVHDQAPIFKRIGDVVQNANRRYQKSDSVVVKFWSGHPKNNLRTQGTFMEVQRWNGRQWVVVANDNDWETLYEWKRIDGFWGTSHAILTWNIPADAASGTYRIRHYGDQKKPWSGKIVGYTGTSRSFSVN</sequence>
<feature type="domain" description="Neutral/alkaline non-lysosomal ceramidase C-terminal" evidence="6">
    <location>
        <begin position="549"/>
        <end position="694"/>
    </location>
</feature>
<dbReference type="EMBL" id="CP100390">
    <property type="protein sequence ID" value="UZE96831.1"/>
    <property type="molecule type" value="Genomic_DNA"/>
</dbReference>